<keyword evidence="3" id="KW-1185">Reference proteome</keyword>
<dbReference type="AlphaFoldDB" id="A0A8X6U3C4"/>
<protein>
    <submittedName>
        <fullName evidence="2">Uncharacterized protein</fullName>
    </submittedName>
</protein>
<dbReference type="OrthoDB" id="6411932at2759"/>
<evidence type="ECO:0000256" key="1">
    <source>
        <dbReference type="SAM" id="SignalP"/>
    </source>
</evidence>
<feature type="signal peptide" evidence="1">
    <location>
        <begin position="1"/>
        <end position="25"/>
    </location>
</feature>
<accession>A0A8X6U3C4</accession>
<organism evidence="2 3">
    <name type="scientific">Nephila pilipes</name>
    <name type="common">Giant wood spider</name>
    <name type="synonym">Nephila maculata</name>
    <dbReference type="NCBI Taxonomy" id="299642"/>
    <lineage>
        <taxon>Eukaryota</taxon>
        <taxon>Metazoa</taxon>
        <taxon>Ecdysozoa</taxon>
        <taxon>Arthropoda</taxon>
        <taxon>Chelicerata</taxon>
        <taxon>Arachnida</taxon>
        <taxon>Araneae</taxon>
        <taxon>Araneomorphae</taxon>
        <taxon>Entelegynae</taxon>
        <taxon>Araneoidea</taxon>
        <taxon>Nephilidae</taxon>
        <taxon>Nephila</taxon>
    </lineage>
</organism>
<dbReference type="EMBL" id="BMAW01020909">
    <property type="protein sequence ID" value="GFT70650.1"/>
    <property type="molecule type" value="Genomic_DNA"/>
</dbReference>
<evidence type="ECO:0000313" key="3">
    <source>
        <dbReference type="Proteomes" id="UP000887013"/>
    </source>
</evidence>
<sequence>MAFRRLKLGLMRCCIMMILFAMATSTPQNNNQDSILTNAARELNGHRAKRDLAHLKELERLLISVETQLDDYGITEEKEATCQLQATCEIYKRNKNTRNSDASQKNFIKLVDQMRREIQNPRIEPIPKYVFQYYEEAAKRGEQQEDCNKMYPKCSESMDSIFKG</sequence>
<evidence type="ECO:0000313" key="2">
    <source>
        <dbReference type="EMBL" id="GFT70650.1"/>
    </source>
</evidence>
<proteinExistence type="predicted"/>
<dbReference type="InterPro" id="IPR006631">
    <property type="entry name" value="DM4_12"/>
</dbReference>
<feature type="chain" id="PRO_5036458960" evidence="1">
    <location>
        <begin position="26"/>
        <end position="164"/>
    </location>
</feature>
<keyword evidence="1" id="KW-0732">Signal</keyword>
<dbReference type="Proteomes" id="UP000887013">
    <property type="component" value="Unassembled WGS sequence"/>
</dbReference>
<comment type="caution">
    <text evidence="2">The sequence shown here is derived from an EMBL/GenBank/DDBJ whole genome shotgun (WGS) entry which is preliminary data.</text>
</comment>
<gene>
    <name evidence="2" type="primary">X975_15121</name>
    <name evidence="2" type="ORF">NPIL_513791</name>
</gene>
<reference evidence="2" key="1">
    <citation type="submission" date="2020-08" db="EMBL/GenBank/DDBJ databases">
        <title>Multicomponent nature underlies the extraordinary mechanical properties of spider dragline silk.</title>
        <authorList>
            <person name="Kono N."/>
            <person name="Nakamura H."/>
            <person name="Mori M."/>
            <person name="Yoshida Y."/>
            <person name="Ohtoshi R."/>
            <person name="Malay A.D."/>
            <person name="Moran D.A.P."/>
            <person name="Tomita M."/>
            <person name="Numata K."/>
            <person name="Arakawa K."/>
        </authorList>
    </citation>
    <scope>NUCLEOTIDE SEQUENCE</scope>
</reference>
<dbReference type="Pfam" id="PF07841">
    <property type="entry name" value="DM4_12"/>
    <property type="match status" value="1"/>
</dbReference>
<name>A0A8X6U3C4_NEPPI</name>